<evidence type="ECO:0000256" key="5">
    <source>
        <dbReference type="PROSITE-ProRule" id="PRU00278"/>
    </source>
</evidence>
<gene>
    <name evidence="7" type="ORF">JJJ17_01325</name>
</gene>
<dbReference type="InterPro" id="IPR046357">
    <property type="entry name" value="PPIase_dom_sf"/>
</dbReference>
<dbReference type="PROSITE" id="PS01096">
    <property type="entry name" value="PPIC_PPIASE_1"/>
    <property type="match status" value="1"/>
</dbReference>
<feature type="domain" description="PpiC" evidence="6">
    <location>
        <begin position="164"/>
        <end position="261"/>
    </location>
</feature>
<sequence length="423" mass="45626">MRHLLSGIAISATLLLGTVAPVAAQNLFEPVIYINNTAITRFEVDQRQRFMRILGAPNTTPEEATEALIEDRLRNWSAKQMGIQPTEEGVQAGLEEFAGRANMSGAEFVAALEGAGIDPETFRDFVVSGMVWREVVRARIVPQINVTDADVDQEYKRQIETPILSRVLISELIIPAPQGQEQQAMGLARQIASSSPNEAAFAAAAREYSASESREMGGRLGWMNIDNLPPGLRPVLASLQPGQVSQPIGIEGAVILFFMRDTAGTLRPGAGEQVIDYMTLRMASTNAAAELAARTRNCNDLYVQAGPQVAPQVQRQTISQGQIPQLIATQLASLDDDEAAVVNYGNAADLVMLCSRQPALVAEMDQGVATTALPDDGVEAAVPNPNALPSRQEIRDSVFNRKANAAADAYLAELRADAIIRRP</sequence>
<name>A0A934VZ81_9RHOB</name>
<dbReference type="InterPro" id="IPR000297">
    <property type="entry name" value="PPIase_PpiC"/>
</dbReference>
<dbReference type="AlphaFoldDB" id="A0A934VZ81"/>
<evidence type="ECO:0000256" key="4">
    <source>
        <dbReference type="ARBA" id="ARBA00031484"/>
    </source>
</evidence>
<dbReference type="Proteomes" id="UP000640485">
    <property type="component" value="Unassembled WGS sequence"/>
</dbReference>
<comment type="caution">
    <text evidence="7">The sequence shown here is derived from an EMBL/GenBank/DDBJ whole genome shotgun (WGS) entry which is preliminary data.</text>
</comment>
<dbReference type="RefSeq" id="WP_200683232.1">
    <property type="nucleotide sequence ID" value="NZ_JAEPRQ010000001.1"/>
</dbReference>
<keyword evidence="8" id="KW-1185">Reference proteome</keyword>
<dbReference type="GO" id="GO:0003755">
    <property type="term" value="F:peptidyl-prolyl cis-trans isomerase activity"/>
    <property type="evidence" value="ECO:0007669"/>
    <property type="project" value="UniProtKB-KW"/>
</dbReference>
<keyword evidence="5 7" id="KW-0413">Isomerase</keyword>
<dbReference type="PANTHER" id="PTHR47637">
    <property type="entry name" value="CHAPERONE SURA"/>
    <property type="match status" value="1"/>
</dbReference>
<evidence type="ECO:0000313" key="7">
    <source>
        <dbReference type="EMBL" id="MBK4214559.1"/>
    </source>
</evidence>
<evidence type="ECO:0000259" key="6">
    <source>
        <dbReference type="PROSITE" id="PS50198"/>
    </source>
</evidence>
<dbReference type="PROSITE" id="PS50198">
    <property type="entry name" value="PPIC_PPIASE_2"/>
    <property type="match status" value="1"/>
</dbReference>
<dbReference type="InterPro" id="IPR050280">
    <property type="entry name" value="OMP_Chaperone_SurA"/>
</dbReference>
<organism evidence="7 8">
    <name type="scientific">Paracoccus caeni</name>
    <dbReference type="NCBI Taxonomy" id="657651"/>
    <lineage>
        <taxon>Bacteria</taxon>
        <taxon>Pseudomonadati</taxon>
        <taxon>Pseudomonadota</taxon>
        <taxon>Alphaproteobacteria</taxon>
        <taxon>Rhodobacterales</taxon>
        <taxon>Paracoccaceae</taxon>
        <taxon>Paracoccus</taxon>
    </lineage>
</organism>
<dbReference type="Gene3D" id="1.10.4030.10">
    <property type="entry name" value="Porin chaperone SurA, peptide-binding domain"/>
    <property type="match status" value="1"/>
</dbReference>
<evidence type="ECO:0000256" key="1">
    <source>
        <dbReference type="ARBA" id="ARBA00018370"/>
    </source>
</evidence>
<evidence type="ECO:0000256" key="2">
    <source>
        <dbReference type="ARBA" id="ARBA00022729"/>
    </source>
</evidence>
<dbReference type="EMBL" id="JAEPRQ010000001">
    <property type="protein sequence ID" value="MBK4214559.1"/>
    <property type="molecule type" value="Genomic_DNA"/>
</dbReference>
<dbReference type="InterPro" id="IPR023058">
    <property type="entry name" value="PPIase_PpiC_CS"/>
</dbReference>
<evidence type="ECO:0000313" key="8">
    <source>
        <dbReference type="Proteomes" id="UP000640485"/>
    </source>
</evidence>
<dbReference type="SUPFAM" id="SSF109998">
    <property type="entry name" value="Triger factor/SurA peptide-binding domain-like"/>
    <property type="match status" value="1"/>
</dbReference>
<accession>A0A934VZ81</accession>
<dbReference type="InterPro" id="IPR027304">
    <property type="entry name" value="Trigger_fact/SurA_dom_sf"/>
</dbReference>
<dbReference type="Pfam" id="PF00639">
    <property type="entry name" value="Rotamase"/>
    <property type="match status" value="1"/>
</dbReference>
<dbReference type="Gene3D" id="3.10.50.40">
    <property type="match status" value="1"/>
</dbReference>
<protein>
    <recommendedName>
        <fullName evidence="1">Parvulin-like PPIase</fullName>
    </recommendedName>
    <alternativeName>
        <fullName evidence="3">Peptidyl-prolyl cis-trans isomerase plp</fullName>
    </alternativeName>
    <alternativeName>
        <fullName evidence="4">Rotamase plp</fullName>
    </alternativeName>
</protein>
<reference evidence="7" key="1">
    <citation type="submission" date="2021-01" db="EMBL/GenBank/DDBJ databases">
        <title>Paracoccus amoyensis sp. nov., isolated from the surface seawater along the coast of Xiamen Island, China.</title>
        <authorList>
            <person name="Lyu L."/>
        </authorList>
    </citation>
    <scope>NUCLEOTIDE SEQUENCE</scope>
    <source>
        <strain evidence="7">MJ17</strain>
    </source>
</reference>
<dbReference type="SUPFAM" id="SSF54534">
    <property type="entry name" value="FKBP-like"/>
    <property type="match status" value="1"/>
</dbReference>
<keyword evidence="2" id="KW-0732">Signal</keyword>
<keyword evidence="5" id="KW-0697">Rotamase</keyword>
<proteinExistence type="predicted"/>
<dbReference type="PANTHER" id="PTHR47637:SF1">
    <property type="entry name" value="CHAPERONE SURA"/>
    <property type="match status" value="1"/>
</dbReference>
<evidence type="ECO:0000256" key="3">
    <source>
        <dbReference type="ARBA" id="ARBA00030642"/>
    </source>
</evidence>